<dbReference type="GO" id="GO:0005516">
    <property type="term" value="F:calmodulin binding"/>
    <property type="evidence" value="ECO:0007669"/>
    <property type="project" value="UniProtKB-KW"/>
</dbReference>
<evidence type="ECO:0000256" key="2">
    <source>
        <dbReference type="ARBA" id="ARBA00009616"/>
    </source>
</evidence>
<dbReference type="PANTHER" id="PTHR15653:SF2">
    <property type="entry name" value="STRIATIN"/>
    <property type="match status" value="1"/>
</dbReference>
<keyword evidence="3" id="KW-0963">Cytoplasm</keyword>
<protein>
    <recommendedName>
        <fullName evidence="9">Striatin N-terminal domain-containing protein</fullName>
    </recommendedName>
</protein>
<feature type="compositionally biased region" description="Polar residues" evidence="8">
    <location>
        <begin position="115"/>
        <end position="131"/>
    </location>
</feature>
<evidence type="ECO:0000256" key="7">
    <source>
        <dbReference type="ARBA" id="ARBA00023054"/>
    </source>
</evidence>
<dbReference type="InterPro" id="IPR013258">
    <property type="entry name" value="Striatin_N"/>
</dbReference>
<dbReference type="GO" id="GO:0005737">
    <property type="term" value="C:cytoplasm"/>
    <property type="evidence" value="ECO:0007669"/>
    <property type="project" value="UniProtKB-SubCell"/>
</dbReference>
<keyword evidence="6" id="KW-0112">Calmodulin-binding</keyword>
<feature type="compositionally biased region" description="Acidic residues" evidence="8">
    <location>
        <begin position="101"/>
        <end position="110"/>
    </location>
</feature>
<evidence type="ECO:0000256" key="3">
    <source>
        <dbReference type="ARBA" id="ARBA00022490"/>
    </source>
</evidence>
<feature type="domain" description="Striatin N-terminal" evidence="9">
    <location>
        <begin position="44"/>
        <end position="119"/>
    </location>
</feature>
<evidence type="ECO:0000256" key="1">
    <source>
        <dbReference type="ARBA" id="ARBA00004496"/>
    </source>
</evidence>
<dbReference type="Pfam" id="PF08232">
    <property type="entry name" value="Striatin"/>
    <property type="match status" value="1"/>
</dbReference>
<evidence type="ECO:0000259" key="9">
    <source>
        <dbReference type="Pfam" id="PF08232"/>
    </source>
</evidence>
<proteinExistence type="inferred from homology"/>
<gene>
    <name evidence="10" type="ORF">JZ751_024229</name>
</gene>
<dbReference type="FunFam" id="1.20.5.300:FF:000001">
    <property type="entry name" value="striatin isoform X1"/>
    <property type="match status" value="1"/>
</dbReference>
<evidence type="ECO:0000256" key="6">
    <source>
        <dbReference type="ARBA" id="ARBA00022860"/>
    </source>
</evidence>
<evidence type="ECO:0000313" key="11">
    <source>
        <dbReference type="Proteomes" id="UP000824540"/>
    </source>
</evidence>
<dbReference type="EMBL" id="JAFBMS010000059">
    <property type="protein sequence ID" value="KAG9339034.1"/>
    <property type="molecule type" value="Genomic_DNA"/>
</dbReference>
<dbReference type="AlphaFoldDB" id="A0A8T2NGB1"/>
<name>A0A8T2NGB1_9TELE</name>
<feature type="region of interest" description="Disordered" evidence="8">
    <location>
        <begin position="83"/>
        <end position="131"/>
    </location>
</feature>
<evidence type="ECO:0000313" key="10">
    <source>
        <dbReference type="EMBL" id="KAG9339034.1"/>
    </source>
</evidence>
<dbReference type="GO" id="GO:0051721">
    <property type="term" value="F:protein phosphatase 2A binding"/>
    <property type="evidence" value="ECO:0007669"/>
    <property type="project" value="TreeGrafter"/>
</dbReference>
<dbReference type="Proteomes" id="UP000824540">
    <property type="component" value="Unassembled WGS sequence"/>
</dbReference>
<reference evidence="10" key="1">
    <citation type="thesis" date="2021" institute="BYU ScholarsArchive" country="Provo, UT, USA">
        <title>Applications of and Algorithms for Genome Assembly and Genomic Analyses with an Emphasis on Marine Teleosts.</title>
        <authorList>
            <person name="Pickett B.D."/>
        </authorList>
    </citation>
    <scope>NUCLEOTIDE SEQUENCE</scope>
    <source>
        <strain evidence="10">HI-2016</strain>
    </source>
</reference>
<comment type="subcellular location">
    <subcellularLocation>
        <location evidence="1">Cytoplasm</location>
    </subcellularLocation>
</comment>
<dbReference type="Gene3D" id="1.20.5.300">
    <property type="match status" value="1"/>
</dbReference>
<accession>A0A8T2NGB1</accession>
<keyword evidence="7" id="KW-0175">Coiled coil</keyword>
<keyword evidence="4" id="KW-0597">Phosphoprotein</keyword>
<evidence type="ECO:0000256" key="5">
    <source>
        <dbReference type="ARBA" id="ARBA00022737"/>
    </source>
</evidence>
<dbReference type="GO" id="GO:0044877">
    <property type="term" value="F:protein-containing complex binding"/>
    <property type="evidence" value="ECO:0007669"/>
    <property type="project" value="TreeGrafter"/>
</dbReference>
<organism evidence="10 11">
    <name type="scientific">Albula glossodonta</name>
    <name type="common">roundjaw bonefish</name>
    <dbReference type="NCBI Taxonomy" id="121402"/>
    <lineage>
        <taxon>Eukaryota</taxon>
        <taxon>Metazoa</taxon>
        <taxon>Chordata</taxon>
        <taxon>Craniata</taxon>
        <taxon>Vertebrata</taxon>
        <taxon>Euteleostomi</taxon>
        <taxon>Actinopterygii</taxon>
        <taxon>Neopterygii</taxon>
        <taxon>Teleostei</taxon>
        <taxon>Albuliformes</taxon>
        <taxon>Albulidae</taxon>
        <taxon>Albula</taxon>
    </lineage>
</organism>
<dbReference type="InterPro" id="IPR051488">
    <property type="entry name" value="WD_repeat_striatin"/>
</dbReference>
<dbReference type="OrthoDB" id="727118at2759"/>
<keyword evidence="11" id="KW-1185">Reference proteome</keyword>
<dbReference type="PANTHER" id="PTHR15653">
    <property type="entry name" value="STRIATIN"/>
    <property type="match status" value="1"/>
</dbReference>
<dbReference type="GO" id="GO:0030425">
    <property type="term" value="C:dendrite"/>
    <property type="evidence" value="ECO:0007669"/>
    <property type="project" value="TreeGrafter"/>
</dbReference>
<evidence type="ECO:0000256" key="4">
    <source>
        <dbReference type="ARBA" id="ARBA00022553"/>
    </source>
</evidence>
<sequence length="131" mass="14622">MDAAAPQLLKRSKQANDISVGGAAATPSALADETDVGKGSLRNAQIAFLQGERRGQENLKKDLVRRIKMLEYALKQERAKYHKLKYGTELNQGDMKPPNYDSDEGNENENDVPGPQNSQLTWKQGRQLLRQ</sequence>
<dbReference type="GO" id="GO:0070016">
    <property type="term" value="F:armadillo repeat domain binding"/>
    <property type="evidence" value="ECO:0007669"/>
    <property type="project" value="TreeGrafter"/>
</dbReference>
<keyword evidence="5" id="KW-0677">Repeat</keyword>
<comment type="caution">
    <text evidence="10">The sequence shown here is derived from an EMBL/GenBank/DDBJ whole genome shotgun (WGS) entry which is preliminary data.</text>
</comment>
<comment type="similarity">
    <text evidence="2">Belongs to the WD repeat striatin family.</text>
</comment>
<evidence type="ECO:0000256" key="8">
    <source>
        <dbReference type="SAM" id="MobiDB-lite"/>
    </source>
</evidence>
<feature type="region of interest" description="Disordered" evidence="8">
    <location>
        <begin position="1"/>
        <end position="36"/>
    </location>
</feature>